<organism evidence="2 3">
    <name type="scientific">Eumeta variegata</name>
    <name type="common">Bagworm moth</name>
    <name type="synonym">Eumeta japonica</name>
    <dbReference type="NCBI Taxonomy" id="151549"/>
    <lineage>
        <taxon>Eukaryota</taxon>
        <taxon>Metazoa</taxon>
        <taxon>Ecdysozoa</taxon>
        <taxon>Arthropoda</taxon>
        <taxon>Hexapoda</taxon>
        <taxon>Insecta</taxon>
        <taxon>Pterygota</taxon>
        <taxon>Neoptera</taxon>
        <taxon>Endopterygota</taxon>
        <taxon>Lepidoptera</taxon>
        <taxon>Glossata</taxon>
        <taxon>Ditrysia</taxon>
        <taxon>Tineoidea</taxon>
        <taxon>Psychidae</taxon>
        <taxon>Oiketicinae</taxon>
        <taxon>Eumeta</taxon>
    </lineage>
</organism>
<evidence type="ECO:0000256" key="1">
    <source>
        <dbReference type="SAM" id="MobiDB-lite"/>
    </source>
</evidence>
<reference evidence="2 3" key="1">
    <citation type="journal article" date="2019" name="Commun. Biol.">
        <title>The bagworm genome reveals a unique fibroin gene that provides high tensile strength.</title>
        <authorList>
            <person name="Kono N."/>
            <person name="Nakamura H."/>
            <person name="Ohtoshi R."/>
            <person name="Tomita M."/>
            <person name="Numata K."/>
            <person name="Arakawa K."/>
        </authorList>
    </citation>
    <scope>NUCLEOTIDE SEQUENCE [LARGE SCALE GENOMIC DNA]</scope>
</reference>
<feature type="region of interest" description="Disordered" evidence="1">
    <location>
        <begin position="23"/>
        <end position="46"/>
    </location>
</feature>
<dbReference type="SUPFAM" id="SSF47565">
    <property type="entry name" value="Insect pheromone/odorant-binding proteins"/>
    <property type="match status" value="1"/>
</dbReference>
<sequence length="158" mass="16808">MHAGASAGLRRTMLRAHSAACMRESGAAPEEAQALEAGPPPTPSRAQRQHLYCVLRRCNMIGADGRPRLAPELMVDHRSTIRDKKFNISSTRVVSVLQAASACRHVDGDAPEDEAWKLFFCGCGEGPAPTPAADVTPSANPESPHTDLPNATSSLPTQ</sequence>
<dbReference type="InterPro" id="IPR036728">
    <property type="entry name" value="PBP_GOBP_sf"/>
</dbReference>
<evidence type="ECO:0000313" key="3">
    <source>
        <dbReference type="Proteomes" id="UP000299102"/>
    </source>
</evidence>
<dbReference type="Gene3D" id="1.10.238.20">
    <property type="entry name" value="Pheromone/general odorant binding protein domain"/>
    <property type="match status" value="1"/>
</dbReference>
<dbReference type="InterPro" id="IPR006170">
    <property type="entry name" value="PBP/GOBP"/>
</dbReference>
<name>A0A4C1ZTD9_EUMVA</name>
<evidence type="ECO:0000313" key="2">
    <source>
        <dbReference type="EMBL" id="GBP91746.1"/>
    </source>
</evidence>
<gene>
    <name evidence="2" type="ORF">EVAR_100231_1</name>
</gene>
<dbReference type="GO" id="GO:0005549">
    <property type="term" value="F:odorant binding"/>
    <property type="evidence" value="ECO:0007669"/>
    <property type="project" value="InterPro"/>
</dbReference>
<keyword evidence="3" id="KW-1185">Reference proteome</keyword>
<feature type="region of interest" description="Disordered" evidence="1">
    <location>
        <begin position="130"/>
        <end position="158"/>
    </location>
</feature>
<comment type="caution">
    <text evidence="2">The sequence shown here is derived from an EMBL/GenBank/DDBJ whole genome shotgun (WGS) entry which is preliminary data.</text>
</comment>
<dbReference type="EMBL" id="BGZK01002204">
    <property type="protein sequence ID" value="GBP91746.1"/>
    <property type="molecule type" value="Genomic_DNA"/>
</dbReference>
<dbReference type="OrthoDB" id="7460238at2759"/>
<proteinExistence type="predicted"/>
<dbReference type="Proteomes" id="UP000299102">
    <property type="component" value="Unassembled WGS sequence"/>
</dbReference>
<accession>A0A4C1ZTD9</accession>
<feature type="compositionally biased region" description="Polar residues" evidence="1">
    <location>
        <begin position="137"/>
        <end position="158"/>
    </location>
</feature>
<dbReference type="AlphaFoldDB" id="A0A4C1ZTD9"/>
<dbReference type="CDD" id="cd23992">
    <property type="entry name" value="PBP_GOBP"/>
    <property type="match status" value="1"/>
</dbReference>
<dbReference type="Pfam" id="PF01395">
    <property type="entry name" value="PBP_GOBP"/>
    <property type="match status" value="1"/>
</dbReference>
<protein>
    <submittedName>
        <fullName evidence="2">Uncharacterized protein</fullName>
    </submittedName>
</protein>